<proteinExistence type="predicted"/>
<evidence type="ECO:0000313" key="2">
    <source>
        <dbReference type="EMBL" id="EUJ22496.1"/>
    </source>
</evidence>
<dbReference type="PATRIC" id="fig|1265819.5.peg.2537"/>
<accession>W7BGY7</accession>
<gene>
    <name evidence="2" type="ORF">PGRAN_12731</name>
</gene>
<keyword evidence="1" id="KW-0812">Transmembrane</keyword>
<keyword evidence="1" id="KW-1133">Transmembrane helix</keyword>
<dbReference type="STRING" id="1265819.PGRAN_12731"/>
<reference evidence="2 3" key="1">
    <citation type="journal article" date="2014" name="Int. J. Syst. Evol. Microbiol.">
        <title>Listeria floridensis sp. nov., Listeria aquatica sp. nov., Listeria cornellensis sp. nov., Listeria riparia sp. nov. and Listeria grandensis sp. nov., from agricultural and natural environments.</title>
        <authorList>
            <person name="den Bakker H.C."/>
            <person name="Warchocki S."/>
            <person name="Wright E.M."/>
            <person name="Allred A.F."/>
            <person name="Ahlstrom C."/>
            <person name="Manuel C.S."/>
            <person name="Stasiewicz M.J."/>
            <person name="Burrell A."/>
            <person name="Roof S."/>
            <person name="Strawn L."/>
            <person name="Fortes E.D."/>
            <person name="Nightingale K.K."/>
            <person name="Kephart D."/>
            <person name="Wiedmann M."/>
        </authorList>
    </citation>
    <scope>NUCLEOTIDE SEQUENCE [LARGE SCALE GENOMIC DNA]</scope>
    <source>
        <strain evidence="3">FSL F6-971</strain>
    </source>
</reference>
<protein>
    <submittedName>
        <fullName evidence="2">Major facilitator family transporter</fullName>
    </submittedName>
</protein>
<sequence length="71" mass="8352">MSVKKRNLYILMVANLLISASTTMIMPFLSLYIETFGDYSEAYVQRWAGYIFGVTFFSCFYFFTDLGTNWR</sequence>
<name>W7BGY7_9LIST</name>
<evidence type="ECO:0000256" key="1">
    <source>
        <dbReference type="SAM" id="Phobius"/>
    </source>
</evidence>
<dbReference type="AlphaFoldDB" id="W7BGY7"/>
<keyword evidence="1" id="KW-0472">Membrane</keyword>
<dbReference type="EMBL" id="AODD01000022">
    <property type="protein sequence ID" value="EUJ22496.1"/>
    <property type="molecule type" value="Genomic_DNA"/>
</dbReference>
<feature type="transmembrane region" description="Helical" evidence="1">
    <location>
        <begin position="44"/>
        <end position="63"/>
    </location>
</feature>
<dbReference type="Proteomes" id="UP000019253">
    <property type="component" value="Unassembled WGS sequence"/>
</dbReference>
<evidence type="ECO:0000313" key="3">
    <source>
        <dbReference type="Proteomes" id="UP000019253"/>
    </source>
</evidence>
<comment type="caution">
    <text evidence="2">The sequence shown here is derived from an EMBL/GenBank/DDBJ whole genome shotgun (WGS) entry which is preliminary data.</text>
</comment>
<keyword evidence="3" id="KW-1185">Reference proteome</keyword>
<feature type="transmembrane region" description="Helical" evidence="1">
    <location>
        <begin position="7"/>
        <end position="32"/>
    </location>
</feature>
<organism evidence="2 3">
    <name type="scientific">Listeria grandensis FSL F6-0971</name>
    <dbReference type="NCBI Taxonomy" id="1265819"/>
    <lineage>
        <taxon>Bacteria</taxon>
        <taxon>Bacillati</taxon>
        <taxon>Bacillota</taxon>
        <taxon>Bacilli</taxon>
        <taxon>Bacillales</taxon>
        <taxon>Listeriaceae</taxon>
        <taxon>Listeria</taxon>
    </lineage>
</organism>